<dbReference type="PANTHER" id="PTHR43742:SF6">
    <property type="entry name" value="OXIDOREDUCTASE YYAE-RELATED"/>
    <property type="match status" value="1"/>
</dbReference>
<keyword evidence="2" id="KW-0479">Metal-binding</keyword>
<dbReference type="InterPro" id="IPR006963">
    <property type="entry name" value="Mopterin_OxRdtase_4Fe-4S_dom"/>
</dbReference>
<dbReference type="PROSITE" id="PS51669">
    <property type="entry name" value="4FE4S_MOW_BIS_MGD"/>
    <property type="match status" value="1"/>
</dbReference>
<dbReference type="OrthoDB" id="9816402at2"/>
<evidence type="ECO:0000313" key="6">
    <source>
        <dbReference type="EMBL" id="AQT42379.1"/>
    </source>
</evidence>
<dbReference type="GO" id="GO:0046872">
    <property type="term" value="F:metal ion binding"/>
    <property type="evidence" value="ECO:0007669"/>
    <property type="project" value="UniProtKB-KW"/>
</dbReference>
<dbReference type="Gene3D" id="3.40.228.10">
    <property type="entry name" value="Dimethylsulfoxide Reductase, domain 2"/>
    <property type="match status" value="1"/>
</dbReference>
<dbReference type="Gene3D" id="2.20.25.90">
    <property type="entry name" value="ADC-like domains"/>
    <property type="match status" value="1"/>
</dbReference>
<dbReference type="InterPro" id="IPR050612">
    <property type="entry name" value="Prok_Mopterin_Oxidored"/>
</dbReference>
<dbReference type="InterPro" id="IPR009010">
    <property type="entry name" value="Asp_de-COase-like_dom_sf"/>
</dbReference>
<dbReference type="AlphaFoldDB" id="A0A1U9MA79"/>
<gene>
    <name evidence="6" type="ORF">BBC0178_008890</name>
</gene>
<dbReference type="GO" id="GO:0016491">
    <property type="term" value="F:oxidoreductase activity"/>
    <property type="evidence" value="ECO:0007669"/>
    <property type="project" value="InterPro"/>
</dbReference>
<dbReference type="Pfam" id="PF01568">
    <property type="entry name" value="Molydop_binding"/>
    <property type="match status" value="1"/>
</dbReference>
<dbReference type="CDD" id="cd02786">
    <property type="entry name" value="MopB_CT_3"/>
    <property type="match status" value="1"/>
</dbReference>
<dbReference type="SUPFAM" id="SSF53706">
    <property type="entry name" value="Formate dehydrogenase/DMSO reductase, domains 1-3"/>
    <property type="match status" value="1"/>
</dbReference>
<dbReference type="Gene3D" id="3.40.50.740">
    <property type="match status" value="1"/>
</dbReference>
<dbReference type="SMART" id="SM00926">
    <property type="entry name" value="Molybdop_Fe4S4"/>
    <property type="match status" value="1"/>
</dbReference>
<reference evidence="6 7" key="1">
    <citation type="submission" date="2016-11" db="EMBL/GenBank/DDBJ databases">
        <title>Comparative genomics of Bartonella apis.</title>
        <authorList>
            <person name="Engel P."/>
        </authorList>
    </citation>
    <scope>NUCLEOTIDE SEQUENCE [LARGE SCALE GENOMIC DNA]</scope>
    <source>
        <strain evidence="6 7">BBC0178</strain>
    </source>
</reference>
<comment type="similarity">
    <text evidence="1">Belongs to the prokaryotic molybdopterin-containing oxidoreductase family.</text>
</comment>
<evidence type="ECO:0000256" key="1">
    <source>
        <dbReference type="ARBA" id="ARBA00010312"/>
    </source>
</evidence>
<dbReference type="RefSeq" id="WP_078039357.1">
    <property type="nucleotide sequence ID" value="NZ_CP015820.1"/>
</dbReference>
<keyword evidence="3" id="KW-0408">Iron</keyword>
<accession>A0A1U9MA79</accession>
<dbReference type="Pfam" id="PF00384">
    <property type="entry name" value="Molybdopterin"/>
    <property type="match status" value="1"/>
</dbReference>
<evidence type="ECO:0000256" key="2">
    <source>
        <dbReference type="ARBA" id="ARBA00022723"/>
    </source>
</evidence>
<evidence type="ECO:0000259" key="5">
    <source>
        <dbReference type="PROSITE" id="PS51669"/>
    </source>
</evidence>
<dbReference type="PANTHER" id="PTHR43742">
    <property type="entry name" value="TRIMETHYLAMINE-N-OXIDE REDUCTASE"/>
    <property type="match status" value="1"/>
</dbReference>
<dbReference type="InterPro" id="IPR037920">
    <property type="entry name" value="YoaE_C"/>
</dbReference>
<organism evidence="6 7">
    <name type="scientific">Bartonella apihabitans</name>
    <dbReference type="NCBI Taxonomy" id="2750929"/>
    <lineage>
        <taxon>Bacteria</taxon>
        <taxon>Pseudomonadati</taxon>
        <taxon>Pseudomonadota</taxon>
        <taxon>Alphaproteobacteria</taxon>
        <taxon>Hyphomicrobiales</taxon>
        <taxon>Bartonellaceae</taxon>
        <taxon>Bartonella</taxon>
    </lineage>
</organism>
<dbReference type="Gene3D" id="3.30.2070.10">
    <property type="entry name" value="Formate dehydrogenase/DMSO reductase"/>
    <property type="match status" value="1"/>
</dbReference>
<evidence type="ECO:0000256" key="4">
    <source>
        <dbReference type="ARBA" id="ARBA00023014"/>
    </source>
</evidence>
<evidence type="ECO:0000313" key="7">
    <source>
        <dbReference type="Proteomes" id="UP000189660"/>
    </source>
</evidence>
<proteinExistence type="inferred from homology"/>
<feature type="domain" description="4Fe-4S Mo/W bis-MGD-type" evidence="5">
    <location>
        <begin position="4"/>
        <end position="62"/>
    </location>
</feature>
<dbReference type="InterPro" id="IPR006657">
    <property type="entry name" value="MoPterin_dinucl-bd_dom"/>
</dbReference>
<dbReference type="KEGG" id="bapa:BBC0178_008890"/>
<dbReference type="SUPFAM" id="SSF50692">
    <property type="entry name" value="ADC-like"/>
    <property type="match status" value="1"/>
</dbReference>
<protein>
    <submittedName>
        <fullName evidence="6">Anaerobic selenocysteine-containing dehydrogenase</fullName>
    </submittedName>
</protein>
<dbReference type="InterPro" id="IPR006656">
    <property type="entry name" value="Mopterin_OxRdtase"/>
</dbReference>
<dbReference type="Proteomes" id="UP000189660">
    <property type="component" value="Chromosome"/>
</dbReference>
<evidence type="ECO:0000256" key="3">
    <source>
        <dbReference type="ARBA" id="ARBA00023004"/>
    </source>
</evidence>
<dbReference type="Gene3D" id="2.40.40.20">
    <property type="match status" value="1"/>
</dbReference>
<dbReference type="CDD" id="cd02766">
    <property type="entry name" value="MopB_3"/>
    <property type="match status" value="1"/>
</dbReference>
<dbReference type="GO" id="GO:0051536">
    <property type="term" value="F:iron-sulfur cluster binding"/>
    <property type="evidence" value="ECO:0007669"/>
    <property type="project" value="UniProtKB-KW"/>
</dbReference>
<sequence>MNNVKIGHTACPHDCPSTCALDVELLSPTKIGRIRGAKDNTYTAGVICAKVARYSERVHNPARVLKPLVRKGPKGEGNWQEVSWGDALDLIAENFQKAERKYDSTTIWPYFFAGTMGLVQRDSINRLRHAGKYSRQFSTFCTNTAATGYFAGTGRIAGVDPREMEKSDLVVIWGTNAASTQVNVMTHVTRARKDHQARIVAIDVFESATVRQADLGLILRPGTDAALACAVMHILFRDGFADWKYLERYSDDPHGLEHHLKTKTPQWAAEITGLSVDEIETFAHWVGTTKRTFFRLGYGFTRQRNGAVAMHAALSVPAVTGAWQYEGGGAFYSNASIFALNKNEVEGTAFADPKIRSLDQSKIGRILLGDKETLYGGPPVTVLFIQNTNPANVAPEQRLIHKGLAREDLFTVVHEQFMTDTAKMADVVLPATMFLEHDDIYRAGGQQHILLGPKLIEPPLGPKPNLYVINELAKRLGFGHMAGFDKTAVELIDNMLRASHRGTYEELKEKRWLDVQPPFERAHFLNGFAWPDRKFRFKAKWTGYEAPDTPPDTMGYQGPYQEMPDFPDQWDVIEKADEEHPFKLVTSPAHNFLNSTFSESPTSLLKEIRPTLMIHPDDAAMYDIKDGDLVEIGNQRGSVALHAKLFKGLKRHVVVSQGLFANSSFVRGEGINVLTGADSPAPNGGIAVHDIKVWVKRLDNSAKTQR</sequence>
<dbReference type="Pfam" id="PF04879">
    <property type="entry name" value="Molybdop_Fe4S4"/>
    <property type="match status" value="1"/>
</dbReference>
<dbReference type="GO" id="GO:0043546">
    <property type="term" value="F:molybdopterin cofactor binding"/>
    <property type="evidence" value="ECO:0007669"/>
    <property type="project" value="InterPro"/>
</dbReference>
<name>A0A1U9MA79_9HYPH</name>
<dbReference type="EMBL" id="CP015820">
    <property type="protein sequence ID" value="AQT42379.1"/>
    <property type="molecule type" value="Genomic_DNA"/>
</dbReference>
<keyword evidence="7" id="KW-1185">Reference proteome</keyword>
<keyword evidence="4" id="KW-0411">Iron-sulfur</keyword>